<keyword evidence="7 8" id="KW-0472">Membrane</keyword>
<keyword evidence="11" id="KW-1185">Reference proteome</keyword>
<evidence type="ECO:0000313" key="10">
    <source>
        <dbReference type="EMBL" id="MCK6264596.1"/>
    </source>
</evidence>
<evidence type="ECO:0000256" key="8">
    <source>
        <dbReference type="SAM" id="Phobius"/>
    </source>
</evidence>
<evidence type="ECO:0000256" key="3">
    <source>
        <dbReference type="ARBA" id="ARBA00022181"/>
    </source>
</evidence>
<dbReference type="InterPro" id="IPR028082">
    <property type="entry name" value="Peripla_BP_I"/>
</dbReference>
<feature type="transmembrane region" description="Helical" evidence="8">
    <location>
        <begin position="261"/>
        <end position="289"/>
    </location>
</feature>
<dbReference type="CDD" id="cd06579">
    <property type="entry name" value="TM_PBP1_transp_AraH_like"/>
    <property type="match status" value="1"/>
</dbReference>
<name>A0A9X1XLE8_9VIBR</name>
<gene>
    <name evidence="10" type="ORF">KP803_15050</name>
</gene>
<dbReference type="PANTHER" id="PTHR32196:SF72">
    <property type="entry name" value="RIBOSE IMPORT PERMEASE PROTEIN RBSC"/>
    <property type="match status" value="1"/>
</dbReference>
<accession>A0A9X1XLE8</accession>
<proteinExistence type="inferred from homology"/>
<dbReference type="GO" id="GO:0022857">
    <property type="term" value="F:transmembrane transporter activity"/>
    <property type="evidence" value="ECO:0007669"/>
    <property type="project" value="InterPro"/>
</dbReference>
<evidence type="ECO:0000256" key="4">
    <source>
        <dbReference type="ARBA" id="ARBA00022475"/>
    </source>
</evidence>
<dbReference type="CDD" id="cd20008">
    <property type="entry name" value="PBP1_ABC_sugar_binding-like"/>
    <property type="match status" value="1"/>
</dbReference>
<evidence type="ECO:0000256" key="1">
    <source>
        <dbReference type="ARBA" id="ARBA00004429"/>
    </source>
</evidence>
<feature type="transmembrane region" description="Helical" evidence="8">
    <location>
        <begin position="116"/>
        <end position="136"/>
    </location>
</feature>
<evidence type="ECO:0000259" key="9">
    <source>
        <dbReference type="Pfam" id="PF13407"/>
    </source>
</evidence>
<feature type="transmembrane region" description="Helical" evidence="8">
    <location>
        <begin position="301"/>
        <end position="320"/>
    </location>
</feature>
<keyword evidence="5 8" id="KW-0812">Transmembrane</keyword>
<dbReference type="GO" id="GO:0005886">
    <property type="term" value="C:plasma membrane"/>
    <property type="evidence" value="ECO:0007669"/>
    <property type="project" value="UniProtKB-SubCell"/>
</dbReference>
<dbReference type="Pfam" id="PF13407">
    <property type="entry name" value="Peripla_BP_4"/>
    <property type="match status" value="1"/>
</dbReference>
<organism evidence="10 11">
    <name type="scientific">Vibrio amylolyticus</name>
    <dbReference type="NCBI Taxonomy" id="2847292"/>
    <lineage>
        <taxon>Bacteria</taxon>
        <taxon>Pseudomonadati</taxon>
        <taxon>Pseudomonadota</taxon>
        <taxon>Gammaproteobacteria</taxon>
        <taxon>Vibrionales</taxon>
        <taxon>Vibrionaceae</taxon>
        <taxon>Vibrio</taxon>
    </lineage>
</organism>
<feature type="transmembrane region" description="Helical" evidence="8">
    <location>
        <begin position="66"/>
        <end position="85"/>
    </location>
</feature>
<feature type="transmembrane region" description="Helical" evidence="8">
    <location>
        <begin position="176"/>
        <end position="194"/>
    </location>
</feature>
<protein>
    <recommendedName>
        <fullName evidence="3">Autoinducer 2-binding periplasmic protein LuxP</fullName>
    </recommendedName>
</protein>
<feature type="domain" description="Periplasmic binding protein" evidence="9">
    <location>
        <begin position="380"/>
        <end position="639"/>
    </location>
</feature>
<evidence type="ECO:0000256" key="2">
    <source>
        <dbReference type="ARBA" id="ARBA00007942"/>
    </source>
</evidence>
<dbReference type="InterPro" id="IPR025997">
    <property type="entry name" value="SBP_2_dom"/>
</dbReference>
<sequence>MSEQHKALLQKLASVGGLLALIIAFSFSSPHFLTMNNIMTVGLQTSTITIIGIGVMLTILTGGIDLSIGSVMALSGVTAGIAVNAGLPVPLGMAVGVATGAFCGLLNGLCVSKLRLPPFIATLGMMMIARGVALYITNAAPVSGMPESFSYLGNGALFRVAEIGPTGFPIVKFAGIPYPVIVMLLVVAAFSFLLTKMRLGRYLYAIGSNEEAARLSGIDTQKVKTAAYMASGMLAGVAGVIIASRLVTAQPNGSVMAELDAIASAVVGGTSLMGGVGTVTGAVIGSFIIGVLRNGLNMNGVSFFVQQIVIGGVIIATVAYDQYRMHRTTTVKHSTKNTTKKSKKDGDNMKVNKLATLAAMGLAFTFAGVSADATAAQKEIAVVVKTENSNFWQNVKGGSVDAANGLDGYNITFQGPAAETAVDEQVNMIQNALNRGVAGMVIAPTDPNALVPALKAAWERGVPVALIDSGLNDDDKYHQAFLSTDNRAAGKLAALKMIKALDGKKGKVAMMSYTAGSGSAIDRDGGFQETIEAAGYEVVGPFYSNADMVTALNQTVDVLASNEDLVGIFGSNEPTAVGMARAIEQRGYAGKIVAVAFDGNADIQKFIRDGVLDGAIVQSSYGMGFMGVVTVAELLNGKKPESFIDTGVVYVTQDNIDSDKAQAVLY</sequence>
<dbReference type="AlphaFoldDB" id="A0A9X1XLE8"/>
<comment type="similarity">
    <text evidence="2">Belongs to the binding-protein-dependent transport system permease family. AraH/RbsC subfamily.</text>
</comment>
<feature type="transmembrane region" description="Helical" evidence="8">
    <location>
        <begin position="226"/>
        <end position="249"/>
    </location>
</feature>
<feature type="transmembrane region" description="Helical" evidence="8">
    <location>
        <begin position="91"/>
        <end position="109"/>
    </location>
</feature>
<evidence type="ECO:0000313" key="11">
    <source>
        <dbReference type="Proteomes" id="UP001139559"/>
    </source>
</evidence>
<dbReference type="RefSeq" id="WP_248009674.1">
    <property type="nucleotide sequence ID" value="NZ_JAJHVV010000009.1"/>
</dbReference>
<dbReference type="Proteomes" id="UP001139559">
    <property type="component" value="Unassembled WGS sequence"/>
</dbReference>
<dbReference type="InterPro" id="IPR001851">
    <property type="entry name" value="ABC_transp_permease"/>
</dbReference>
<feature type="transmembrane region" description="Helical" evidence="8">
    <location>
        <begin position="38"/>
        <end position="59"/>
    </location>
</feature>
<comment type="subcellular location">
    <subcellularLocation>
        <location evidence="1">Cell inner membrane</location>
        <topology evidence="1">Multi-pass membrane protein</topology>
    </subcellularLocation>
</comment>
<dbReference type="SUPFAM" id="SSF53822">
    <property type="entry name" value="Periplasmic binding protein-like I"/>
    <property type="match status" value="1"/>
</dbReference>
<comment type="caution">
    <text evidence="10">The sequence shown here is derived from an EMBL/GenBank/DDBJ whole genome shotgun (WGS) entry which is preliminary data.</text>
</comment>
<dbReference type="PANTHER" id="PTHR32196">
    <property type="entry name" value="ABC TRANSPORTER PERMEASE PROTEIN YPHD-RELATED-RELATED"/>
    <property type="match status" value="1"/>
</dbReference>
<evidence type="ECO:0000256" key="6">
    <source>
        <dbReference type="ARBA" id="ARBA00022989"/>
    </source>
</evidence>
<dbReference type="Gene3D" id="3.40.50.2300">
    <property type="match status" value="2"/>
</dbReference>
<keyword evidence="6 8" id="KW-1133">Transmembrane helix</keyword>
<feature type="transmembrane region" description="Helical" evidence="8">
    <location>
        <begin position="12"/>
        <end position="32"/>
    </location>
</feature>
<keyword evidence="4" id="KW-1003">Cell membrane</keyword>
<evidence type="ECO:0000256" key="5">
    <source>
        <dbReference type="ARBA" id="ARBA00022692"/>
    </source>
</evidence>
<dbReference type="Pfam" id="PF02653">
    <property type="entry name" value="BPD_transp_2"/>
    <property type="match status" value="1"/>
</dbReference>
<reference evidence="10" key="1">
    <citation type="submission" date="2021-11" db="EMBL/GenBank/DDBJ databases">
        <title>Vibrio ZSDE26 sp. nov. and Vibrio ZSDZ34 sp. nov., isolated from coastal seawater in Qingdao.</title>
        <authorList>
            <person name="Zhang P."/>
        </authorList>
    </citation>
    <scope>NUCLEOTIDE SEQUENCE</scope>
    <source>
        <strain evidence="10">ZSDE26</strain>
    </source>
</reference>
<evidence type="ECO:0000256" key="7">
    <source>
        <dbReference type="ARBA" id="ARBA00023136"/>
    </source>
</evidence>
<dbReference type="EMBL" id="JAJHVV010000009">
    <property type="protein sequence ID" value="MCK6264596.1"/>
    <property type="molecule type" value="Genomic_DNA"/>
</dbReference>